<comment type="caution">
    <text evidence="9">The sequence shown here is derived from an EMBL/GenBank/DDBJ whole genome shotgun (WGS) entry which is preliminary data.</text>
</comment>
<evidence type="ECO:0000313" key="9">
    <source>
        <dbReference type="EMBL" id="KAK9147445.1"/>
    </source>
</evidence>
<protein>
    <recommendedName>
        <fullName evidence="8">EGF-like domain-containing protein</fullName>
    </recommendedName>
</protein>
<feature type="transmembrane region" description="Helical" evidence="7">
    <location>
        <begin position="523"/>
        <end position="540"/>
    </location>
</feature>
<accession>A0AAP0PMT0</accession>
<dbReference type="PANTHER" id="PTHR14319:SF3">
    <property type="entry name" value="TRANSMEMBRANE PROTEIN-LIKE PROTEIN"/>
    <property type="match status" value="1"/>
</dbReference>
<feature type="transmembrane region" description="Helical" evidence="7">
    <location>
        <begin position="630"/>
        <end position="649"/>
    </location>
</feature>
<keyword evidence="10" id="KW-1185">Reference proteome</keyword>
<keyword evidence="3" id="KW-1003">Cell membrane</keyword>
<feature type="domain" description="EGF-like" evidence="8">
    <location>
        <begin position="417"/>
        <end position="428"/>
    </location>
</feature>
<name>A0AAP0PMT0_9MAGN</name>
<dbReference type="AlphaFoldDB" id="A0AAP0PMT0"/>
<feature type="transmembrane region" description="Helical" evidence="7">
    <location>
        <begin position="655"/>
        <end position="675"/>
    </location>
</feature>
<evidence type="ECO:0000256" key="5">
    <source>
        <dbReference type="ARBA" id="ARBA00022989"/>
    </source>
</evidence>
<dbReference type="EMBL" id="JBBNAG010000003">
    <property type="protein sequence ID" value="KAK9147445.1"/>
    <property type="molecule type" value="Genomic_DNA"/>
</dbReference>
<evidence type="ECO:0000256" key="4">
    <source>
        <dbReference type="ARBA" id="ARBA00022692"/>
    </source>
</evidence>
<evidence type="ECO:0000313" key="10">
    <source>
        <dbReference type="Proteomes" id="UP001419268"/>
    </source>
</evidence>
<comment type="subcellular location">
    <subcellularLocation>
        <location evidence="1">Cell membrane</location>
        <topology evidence="1">Multi-pass membrane protein</topology>
    </subcellularLocation>
</comment>
<organism evidence="9 10">
    <name type="scientific">Stephania cephalantha</name>
    <dbReference type="NCBI Taxonomy" id="152367"/>
    <lineage>
        <taxon>Eukaryota</taxon>
        <taxon>Viridiplantae</taxon>
        <taxon>Streptophyta</taxon>
        <taxon>Embryophyta</taxon>
        <taxon>Tracheophyta</taxon>
        <taxon>Spermatophyta</taxon>
        <taxon>Magnoliopsida</taxon>
        <taxon>Ranunculales</taxon>
        <taxon>Menispermaceae</taxon>
        <taxon>Menispermoideae</taxon>
        <taxon>Cissampelideae</taxon>
        <taxon>Stephania</taxon>
    </lineage>
</organism>
<dbReference type="InterPro" id="IPR021910">
    <property type="entry name" value="NGX6/PGAP6/MYMK"/>
</dbReference>
<dbReference type="Pfam" id="PF12036">
    <property type="entry name" value="DUF3522"/>
    <property type="match status" value="1"/>
</dbReference>
<dbReference type="PROSITE" id="PS00022">
    <property type="entry name" value="EGF_1"/>
    <property type="match status" value="1"/>
</dbReference>
<dbReference type="GO" id="GO:0005886">
    <property type="term" value="C:plasma membrane"/>
    <property type="evidence" value="ECO:0007669"/>
    <property type="project" value="UniProtKB-SubCell"/>
</dbReference>
<evidence type="ECO:0000256" key="3">
    <source>
        <dbReference type="ARBA" id="ARBA00022475"/>
    </source>
</evidence>
<evidence type="ECO:0000259" key="8">
    <source>
        <dbReference type="PROSITE" id="PS00022"/>
    </source>
</evidence>
<comment type="similarity">
    <text evidence="2">Belongs to the TMEM8 family.</text>
</comment>
<keyword evidence="4 7" id="KW-0812">Transmembrane</keyword>
<evidence type="ECO:0000256" key="7">
    <source>
        <dbReference type="SAM" id="Phobius"/>
    </source>
</evidence>
<dbReference type="PANTHER" id="PTHR14319">
    <property type="entry name" value="FIVE-SPAN TRANSMEMBRANE PROTEIN M83"/>
    <property type="match status" value="1"/>
</dbReference>
<feature type="transmembrane region" description="Helical" evidence="7">
    <location>
        <begin position="570"/>
        <end position="591"/>
    </location>
</feature>
<evidence type="ECO:0000256" key="2">
    <source>
        <dbReference type="ARBA" id="ARBA00005542"/>
    </source>
</evidence>
<keyword evidence="6 7" id="KW-0472">Membrane</keyword>
<evidence type="ECO:0000256" key="6">
    <source>
        <dbReference type="ARBA" id="ARBA00023136"/>
    </source>
</evidence>
<proteinExistence type="inferred from homology"/>
<feature type="transmembrane region" description="Helical" evidence="7">
    <location>
        <begin position="547"/>
        <end position="564"/>
    </location>
</feature>
<dbReference type="InterPro" id="IPR000742">
    <property type="entry name" value="EGF"/>
</dbReference>
<sequence length="694" mass="77195">MALRLTNEQISAGIWYIGLFNGIGYERTQSKMINRGSSFTFSANISVDGCTVSGLWGPYCNRAIVPLYCDHTAVYEDSKNIFDASSHNQTAESNLTCQNSLEVGCSRSSELKLYSLDLTGMIQFLKIVVKDAQFNQTISGNSTKKINGTLYARHGAIPSIEFHDYSVDIVKSPLVVESPKIGRWYIGILPANETRITGAVGNNNINSDLCYSLDWEVFECPAGKAGPNCTAKTYILQAIPGKNPSPPDFHYLPVDGKMSQEAAKFPLEPLLSNSSGNNSDIAWTYFVLDIPREAGGGNIHVQLQADTTLTYELYSRFGGLPSLDTWDYYYANKSSNSNGSLFFKVYDSSDEGASFYILNAREGRWIFGLRHRVLPIGVSNLQTTMSLTVERCPNKCSGHGGCKFRMDDSGLSFYSYCDCARDYGGFDCDITIVSHSDLPRWTCALRWISSSCHVPLTWHVLQSVALIASNAAAILPAYWALRKKAYAEWVIFTTSGVSSALYHACDVGTWCVLTFHVLQFMDFWLSFMAVASTFIYLTTIEEVTKRAIHACVAILTALMAATGATRSSNIPLVIGIGASGLFIGLVLEFSTTLKSILCSRRLNVNIIERWLSFKVWLYNLLKTIRSRFRWIFVLVGFILVAMAAVSWKMESTASYWIWHSVWHVTIYASSFFFLCSKITTVNGEGQAARNRRMS</sequence>
<reference evidence="9 10" key="1">
    <citation type="submission" date="2024-01" db="EMBL/GenBank/DDBJ databases">
        <title>Genome assemblies of Stephania.</title>
        <authorList>
            <person name="Yang L."/>
        </authorList>
    </citation>
    <scope>NUCLEOTIDE SEQUENCE [LARGE SCALE GENOMIC DNA]</scope>
    <source>
        <strain evidence="9">JXDWG</strain>
        <tissue evidence="9">Leaf</tissue>
    </source>
</reference>
<dbReference type="Proteomes" id="UP001419268">
    <property type="component" value="Unassembled WGS sequence"/>
</dbReference>
<evidence type="ECO:0000256" key="1">
    <source>
        <dbReference type="ARBA" id="ARBA00004651"/>
    </source>
</evidence>
<keyword evidence="5 7" id="KW-1133">Transmembrane helix</keyword>
<gene>
    <name evidence="9" type="ORF">Scep_006202</name>
</gene>